<organism evidence="2 3">
    <name type="scientific">Caenorhabditis nigoni</name>
    <dbReference type="NCBI Taxonomy" id="1611254"/>
    <lineage>
        <taxon>Eukaryota</taxon>
        <taxon>Metazoa</taxon>
        <taxon>Ecdysozoa</taxon>
        <taxon>Nematoda</taxon>
        <taxon>Chromadorea</taxon>
        <taxon>Rhabditida</taxon>
        <taxon>Rhabditina</taxon>
        <taxon>Rhabditomorpha</taxon>
        <taxon>Rhabditoidea</taxon>
        <taxon>Rhabditidae</taxon>
        <taxon>Peloderinae</taxon>
        <taxon>Caenorhabditis</taxon>
    </lineage>
</organism>
<evidence type="ECO:0000313" key="2">
    <source>
        <dbReference type="EMBL" id="PIC18031.1"/>
    </source>
</evidence>
<proteinExistence type="predicted"/>
<evidence type="ECO:0000256" key="1">
    <source>
        <dbReference type="SAM" id="Phobius"/>
    </source>
</evidence>
<feature type="transmembrane region" description="Helical" evidence="1">
    <location>
        <begin position="35"/>
        <end position="60"/>
    </location>
</feature>
<dbReference type="EMBL" id="PDUG01000006">
    <property type="protein sequence ID" value="PIC18031.1"/>
    <property type="molecule type" value="Genomic_DNA"/>
</dbReference>
<gene>
    <name evidence="2" type="primary">Cnig_chr_X.g24069</name>
    <name evidence="2" type="ORF">B9Z55_024069</name>
</gene>
<comment type="caution">
    <text evidence="2">The sequence shown here is derived from an EMBL/GenBank/DDBJ whole genome shotgun (WGS) entry which is preliminary data.</text>
</comment>
<keyword evidence="1" id="KW-1133">Transmembrane helix</keyword>
<dbReference type="OrthoDB" id="10325699at2759"/>
<reference evidence="3" key="1">
    <citation type="submission" date="2017-10" db="EMBL/GenBank/DDBJ databases">
        <title>Rapid genome shrinkage in a self-fertile nematode reveals novel sperm competition proteins.</title>
        <authorList>
            <person name="Yin D."/>
            <person name="Schwarz E.M."/>
            <person name="Thomas C.G."/>
            <person name="Felde R.L."/>
            <person name="Korf I.F."/>
            <person name="Cutter A.D."/>
            <person name="Schartner C.M."/>
            <person name="Ralston E.J."/>
            <person name="Meyer B.J."/>
            <person name="Haag E.S."/>
        </authorList>
    </citation>
    <scope>NUCLEOTIDE SEQUENCE [LARGE SCALE GENOMIC DNA]</scope>
    <source>
        <strain evidence="3">JU1422</strain>
    </source>
</reference>
<keyword evidence="1" id="KW-0812">Transmembrane</keyword>
<keyword evidence="3" id="KW-1185">Reference proteome</keyword>
<sequence>MSFSDCVCEPPPLPCLLTTTTTTESHSILPFFDEMWMNFVVIGLLVLATGLIIFLCYMVIFKPKSRCGLRVDQGAEPGLVADEIECLFPDPPAHLQNRQEV</sequence>
<evidence type="ECO:0000313" key="3">
    <source>
        <dbReference type="Proteomes" id="UP000230233"/>
    </source>
</evidence>
<dbReference type="Proteomes" id="UP000230233">
    <property type="component" value="Chromosome X"/>
</dbReference>
<keyword evidence="1" id="KW-0472">Membrane</keyword>
<accession>A0A2G5ST36</accession>
<name>A0A2G5ST36_9PELO</name>
<dbReference type="AlphaFoldDB" id="A0A2G5ST36"/>
<protein>
    <submittedName>
        <fullName evidence="2">Uncharacterized protein</fullName>
    </submittedName>
</protein>